<evidence type="ECO:0000313" key="13">
    <source>
        <dbReference type="Proteomes" id="UP000521676"/>
    </source>
</evidence>
<dbReference type="Proteomes" id="UP001431572">
    <property type="component" value="Chromosome 2"/>
</dbReference>
<dbReference type="GO" id="GO:0016887">
    <property type="term" value="F:ATP hydrolysis activity"/>
    <property type="evidence" value="ECO:0007669"/>
    <property type="project" value="InterPro"/>
</dbReference>
<dbReference type="FunFam" id="3.40.50.300:FF:000474">
    <property type="entry name" value="Putative ABC transporter ATP-binding subunit"/>
    <property type="match status" value="1"/>
</dbReference>
<dbReference type="InterPro" id="IPR017871">
    <property type="entry name" value="ABC_transporter-like_CS"/>
</dbReference>
<dbReference type="GO" id="GO:0016020">
    <property type="term" value="C:membrane"/>
    <property type="evidence" value="ECO:0007669"/>
    <property type="project" value="UniProtKB-SubCell"/>
</dbReference>
<dbReference type="InterPro" id="IPR008984">
    <property type="entry name" value="SMAD_FHA_dom_sf"/>
</dbReference>
<feature type="domain" description="FHA" evidence="9">
    <location>
        <begin position="39"/>
        <end position="88"/>
    </location>
</feature>
<gene>
    <name evidence="11" type="ORF">HXX08_18990</name>
    <name evidence="12" type="ORF">OZ401_003480</name>
</gene>
<reference evidence="12" key="2">
    <citation type="journal article" date="2024" name="Nature">
        <title>Anoxygenic phototroph of the Chloroflexota uses a type I reaction centre.</title>
        <authorList>
            <person name="Tsuji J.M."/>
            <person name="Shaw N.A."/>
            <person name="Nagashima S."/>
            <person name="Venkiteswaran J.J."/>
            <person name="Schiff S.L."/>
            <person name="Watanabe T."/>
            <person name="Fukui M."/>
            <person name="Hanada S."/>
            <person name="Tank M."/>
            <person name="Neufeld J.D."/>
        </authorList>
    </citation>
    <scope>NUCLEOTIDE SEQUENCE</scope>
    <source>
        <strain evidence="12">L227-S17</strain>
    </source>
</reference>
<feature type="domain" description="FHA" evidence="9">
    <location>
        <begin position="178"/>
        <end position="228"/>
    </location>
</feature>
<feature type="transmembrane region" description="Helical" evidence="8">
    <location>
        <begin position="841"/>
        <end position="861"/>
    </location>
</feature>
<dbReference type="PROSITE" id="PS50006">
    <property type="entry name" value="FHA_DOMAIN"/>
    <property type="match status" value="2"/>
</dbReference>
<evidence type="ECO:0000256" key="1">
    <source>
        <dbReference type="ARBA" id="ARBA00004141"/>
    </source>
</evidence>
<protein>
    <submittedName>
        <fullName evidence="11">FHA domain-containing protein</fullName>
    </submittedName>
</protein>
<keyword evidence="4" id="KW-0547">Nucleotide-binding</keyword>
<dbReference type="Proteomes" id="UP000521676">
    <property type="component" value="Unassembled WGS sequence"/>
</dbReference>
<keyword evidence="5" id="KW-0067">ATP-binding</keyword>
<proteinExistence type="predicted"/>
<dbReference type="GO" id="GO:0005524">
    <property type="term" value="F:ATP binding"/>
    <property type="evidence" value="ECO:0007669"/>
    <property type="project" value="UniProtKB-KW"/>
</dbReference>
<dbReference type="Pfam" id="PF00005">
    <property type="entry name" value="ABC_tran"/>
    <property type="match status" value="1"/>
</dbReference>
<evidence type="ECO:0000256" key="3">
    <source>
        <dbReference type="ARBA" id="ARBA00022692"/>
    </source>
</evidence>
<dbReference type="CDD" id="cd00060">
    <property type="entry name" value="FHA"/>
    <property type="match status" value="2"/>
</dbReference>
<evidence type="ECO:0000256" key="7">
    <source>
        <dbReference type="ARBA" id="ARBA00023136"/>
    </source>
</evidence>
<feature type="transmembrane region" description="Helical" evidence="8">
    <location>
        <begin position="742"/>
        <end position="761"/>
    </location>
</feature>
<keyword evidence="7 8" id="KW-0472">Membrane</keyword>
<feature type="transmembrane region" description="Helical" evidence="8">
    <location>
        <begin position="626"/>
        <end position="649"/>
    </location>
</feature>
<name>A0A8T7M719_9CHLR</name>
<dbReference type="Pfam" id="PF00498">
    <property type="entry name" value="FHA"/>
    <property type="match status" value="2"/>
</dbReference>
<keyword evidence="2" id="KW-0813">Transport</keyword>
<evidence type="ECO:0000259" key="9">
    <source>
        <dbReference type="PROSITE" id="PS50006"/>
    </source>
</evidence>
<dbReference type="GO" id="GO:0140359">
    <property type="term" value="F:ABC-type transporter activity"/>
    <property type="evidence" value="ECO:0007669"/>
    <property type="project" value="InterPro"/>
</dbReference>
<dbReference type="InterPro" id="IPR003439">
    <property type="entry name" value="ABC_transporter-like_ATP-bd"/>
</dbReference>
<organism evidence="11 13">
    <name type="scientific">Candidatus Chlorohelix allophototropha</name>
    <dbReference type="NCBI Taxonomy" id="3003348"/>
    <lineage>
        <taxon>Bacteria</taxon>
        <taxon>Bacillati</taxon>
        <taxon>Chloroflexota</taxon>
        <taxon>Chloroflexia</taxon>
        <taxon>Candidatus Chloroheliales</taxon>
        <taxon>Candidatus Chloroheliaceae</taxon>
        <taxon>Candidatus Chlorohelix</taxon>
    </lineage>
</organism>
<dbReference type="SMART" id="SM00382">
    <property type="entry name" value="AAA"/>
    <property type="match status" value="1"/>
</dbReference>
<reference evidence="11 13" key="1">
    <citation type="submission" date="2020-06" db="EMBL/GenBank/DDBJ databases">
        <title>Anoxygenic phototrophic Chloroflexota member uses a Type I reaction center.</title>
        <authorList>
            <person name="Tsuji J.M."/>
            <person name="Shaw N.A."/>
            <person name="Nagashima S."/>
            <person name="Venkiteswaran J."/>
            <person name="Schiff S.L."/>
            <person name="Hanada S."/>
            <person name="Tank M."/>
            <person name="Neufeld J.D."/>
        </authorList>
    </citation>
    <scope>NUCLEOTIDE SEQUENCE [LARGE SCALE GENOMIC DNA]</scope>
    <source>
        <strain evidence="11">L227-S17</strain>
    </source>
</reference>
<feature type="transmembrane region" description="Helical" evidence="8">
    <location>
        <begin position="669"/>
        <end position="696"/>
    </location>
</feature>
<dbReference type="InterPro" id="IPR050352">
    <property type="entry name" value="ABCG_transporters"/>
</dbReference>
<dbReference type="Gene3D" id="2.60.200.20">
    <property type="match status" value="2"/>
</dbReference>
<evidence type="ECO:0000256" key="8">
    <source>
        <dbReference type="SAM" id="Phobius"/>
    </source>
</evidence>
<accession>A0A8T7M719</accession>
<dbReference type="InterPro" id="IPR000253">
    <property type="entry name" value="FHA_dom"/>
</dbReference>
<feature type="transmembrane region" description="Helical" evidence="8">
    <location>
        <begin position="708"/>
        <end position="730"/>
    </location>
</feature>
<comment type="subcellular location">
    <subcellularLocation>
        <location evidence="1">Membrane</location>
        <topology evidence="1">Multi-pass membrane protein</topology>
    </subcellularLocation>
</comment>
<dbReference type="EMBL" id="CP128400">
    <property type="protein sequence ID" value="WJW69850.1"/>
    <property type="molecule type" value="Genomic_DNA"/>
</dbReference>
<evidence type="ECO:0000313" key="14">
    <source>
        <dbReference type="Proteomes" id="UP001431572"/>
    </source>
</evidence>
<dbReference type="EMBL" id="JACATZ010000003">
    <property type="protein sequence ID" value="NWJ47945.1"/>
    <property type="molecule type" value="Genomic_DNA"/>
</dbReference>
<dbReference type="SUPFAM" id="SSF49879">
    <property type="entry name" value="SMAD/FHA domain"/>
    <property type="match status" value="2"/>
</dbReference>
<dbReference type="Gene3D" id="3.40.50.300">
    <property type="entry name" value="P-loop containing nucleotide triphosphate hydrolases"/>
    <property type="match status" value="1"/>
</dbReference>
<evidence type="ECO:0000256" key="5">
    <source>
        <dbReference type="ARBA" id="ARBA00022840"/>
    </source>
</evidence>
<keyword evidence="6 8" id="KW-1133">Transmembrane helix</keyword>
<dbReference type="AlphaFoldDB" id="A0A8T7M719"/>
<dbReference type="InterPro" id="IPR027417">
    <property type="entry name" value="P-loop_NTPase"/>
</dbReference>
<evidence type="ECO:0000313" key="12">
    <source>
        <dbReference type="EMBL" id="WJW69850.1"/>
    </source>
</evidence>
<dbReference type="InterPro" id="IPR013525">
    <property type="entry name" value="ABC2_TM"/>
</dbReference>
<evidence type="ECO:0000256" key="6">
    <source>
        <dbReference type="ARBA" id="ARBA00022989"/>
    </source>
</evidence>
<sequence length="871" mass="97177">MSDTKTGASQRTSSQISARLFMLAGTQQGREYPLVDRVTTIGRGINNDIVISDPQTSRRHVEITFENGVYTAIDQGSANGFYVNEHQTQRAVLKDGDIITIGLVRMAFRTTQGELPALNLPPASTGINIPLIEPTAILQSAPPPAQAVPPPPTGVAVVPTPIDERGLEQIDLRVRQLTAIGRDRTANEIVLDNPQVSRRHAQIINQNNSITLNDLRSTNGTFINGNRISEPTILNDGDLVNIGPFRFMFSQGFLYRSQDDDSIRIDVLSLSKQVNPNTTLLHNCTFTILPREFVAIVGGSGTGKSTLMDAISGVRIANKGSVLYNRAEYYPQMEVYRSAIGYVPQDDIVPTELTVESALRYAARLRLPEDTSAEEFKERLEDVMDDLSLTQRRDTPINLLSGGQRKRVSIAAELISKPSLFFLDEPTSGLDPGLEGRMMQLLRKLADQGRTVVLITHATQNVELCDRVLFLARGGFVAFYGKPTDALTYFGVQKFPDIYTKLEQERSPEEWAQLFQQSAYYNRNVVSRLRAVAGEANKYGINVENSVSVSGLINQVMQTMPKVLFRHAKVRVSALTQYLILTRRYFETLLADRRNLITLLVQAPIIALLLVLVFNRSDWDSDTGDFGSAKSLVFMMTIVAVWFGTNNAAREIVKENSIYRRERRIGLKLAPYIFSKLTVQFLLVLVQTLLMMLILWLGIGLNKPSPEYLFYIFLTMLLTALSGVTMGLLISALSKNSDRANYFVPLILIPQIIFSGAVVALDKMGAIGHVISSVMVARWGYEATGSLVGLDNLPSPKIRFSGPPPEFAADLERLFRGSLKYDAPDWYLIPKRNLEFDVSVYLRWGIIGLIIVVSITLIFLFQYRKDRDYSK</sequence>
<dbReference type="SMART" id="SM00240">
    <property type="entry name" value="FHA"/>
    <property type="match status" value="2"/>
</dbReference>
<keyword evidence="3 8" id="KW-0812">Transmembrane</keyword>
<dbReference type="PANTHER" id="PTHR48041">
    <property type="entry name" value="ABC TRANSPORTER G FAMILY MEMBER 28"/>
    <property type="match status" value="1"/>
</dbReference>
<dbReference type="InterPro" id="IPR003593">
    <property type="entry name" value="AAA+_ATPase"/>
</dbReference>
<evidence type="ECO:0000256" key="2">
    <source>
        <dbReference type="ARBA" id="ARBA00022448"/>
    </source>
</evidence>
<dbReference type="PANTHER" id="PTHR48041:SF139">
    <property type="entry name" value="PROTEIN SCARLET"/>
    <property type="match status" value="1"/>
</dbReference>
<evidence type="ECO:0000256" key="4">
    <source>
        <dbReference type="ARBA" id="ARBA00022741"/>
    </source>
</evidence>
<keyword evidence="14" id="KW-1185">Reference proteome</keyword>
<evidence type="ECO:0000259" key="10">
    <source>
        <dbReference type="PROSITE" id="PS50893"/>
    </source>
</evidence>
<feature type="transmembrane region" description="Helical" evidence="8">
    <location>
        <begin position="596"/>
        <end position="614"/>
    </location>
</feature>
<dbReference type="SUPFAM" id="SSF52540">
    <property type="entry name" value="P-loop containing nucleoside triphosphate hydrolases"/>
    <property type="match status" value="1"/>
</dbReference>
<dbReference type="PROSITE" id="PS50893">
    <property type="entry name" value="ABC_TRANSPORTER_2"/>
    <property type="match status" value="1"/>
</dbReference>
<dbReference type="PROSITE" id="PS00211">
    <property type="entry name" value="ABC_TRANSPORTER_1"/>
    <property type="match status" value="1"/>
</dbReference>
<evidence type="ECO:0000313" key="11">
    <source>
        <dbReference type="EMBL" id="NWJ47945.1"/>
    </source>
</evidence>
<feature type="domain" description="ABC transporter" evidence="10">
    <location>
        <begin position="265"/>
        <end position="499"/>
    </location>
</feature>
<dbReference type="Pfam" id="PF01061">
    <property type="entry name" value="ABC2_membrane"/>
    <property type="match status" value="1"/>
</dbReference>
<dbReference type="RefSeq" id="WP_341471722.1">
    <property type="nucleotide sequence ID" value="NZ_CP128400.1"/>
</dbReference>